<protein>
    <submittedName>
        <fullName evidence="1">Uncharacterized protein</fullName>
    </submittedName>
</protein>
<dbReference type="AlphaFoldDB" id="A0A1V9G7Y9"/>
<keyword evidence="2" id="KW-1185">Reference proteome</keyword>
<name>A0A1V9G7Y9_9BACT</name>
<comment type="caution">
    <text evidence="1">The sequence shown here is derived from an EMBL/GenBank/DDBJ whole genome shotgun (WGS) entry which is preliminary data.</text>
</comment>
<reference evidence="2" key="1">
    <citation type="submission" date="2016-04" db="EMBL/GenBank/DDBJ databases">
        <authorList>
            <person name="Chen L."/>
            <person name="Zhuang W."/>
            <person name="Wang G."/>
        </authorList>
    </citation>
    <scope>NUCLEOTIDE SEQUENCE [LARGE SCALE GENOMIC DNA]</scope>
    <source>
        <strain evidence="2">208</strain>
    </source>
</reference>
<gene>
    <name evidence="1" type="ORF">A4R26_13255</name>
</gene>
<dbReference type="EMBL" id="LWBP01000045">
    <property type="protein sequence ID" value="OQP66733.1"/>
    <property type="molecule type" value="Genomic_DNA"/>
</dbReference>
<proteinExistence type="predicted"/>
<evidence type="ECO:0000313" key="1">
    <source>
        <dbReference type="EMBL" id="OQP66733.1"/>
    </source>
</evidence>
<accession>A0A1V9G7Y9</accession>
<sequence>MRVAVSGFNCKLLPVTRKYKIKVTSCRLPVAGPQIYSCSLKCSALRAWHARTGNRHHVTGTINL</sequence>
<evidence type="ECO:0000313" key="2">
    <source>
        <dbReference type="Proteomes" id="UP000192276"/>
    </source>
</evidence>
<dbReference type="Proteomes" id="UP000192276">
    <property type="component" value="Unassembled WGS sequence"/>
</dbReference>
<organism evidence="1 2">
    <name type="scientific">Niastella populi</name>
    <dbReference type="NCBI Taxonomy" id="550983"/>
    <lineage>
        <taxon>Bacteria</taxon>
        <taxon>Pseudomonadati</taxon>
        <taxon>Bacteroidota</taxon>
        <taxon>Chitinophagia</taxon>
        <taxon>Chitinophagales</taxon>
        <taxon>Chitinophagaceae</taxon>
        <taxon>Niastella</taxon>
    </lineage>
</organism>